<comment type="caution">
    <text evidence="1">The sequence shown here is derived from an EMBL/GenBank/DDBJ whole genome shotgun (WGS) entry which is preliminary data.</text>
</comment>
<dbReference type="Proteomes" id="UP000805193">
    <property type="component" value="Unassembled WGS sequence"/>
</dbReference>
<keyword evidence="2" id="KW-1185">Reference proteome</keyword>
<organism evidence="1 2">
    <name type="scientific">Ixodes persulcatus</name>
    <name type="common">Taiga tick</name>
    <dbReference type="NCBI Taxonomy" id="34615"/>
    <lineage>
        <taxon>Eukaryota</taxon>
        <taxon>Metazoa</taxon>
        <taxon>Ecdysozoa</taxon>
        <taxon>Arthropoda</taxon>
        <taxon>Chelicerata</taxon>
        <taxon>Arachnida</taxon>
        <taxon>Acari</taxon>
        <taxon>Parasitiformes</taxon>
        <taxon>Ixodida</taxon>
        <taxon>Ixodoidea</taxon>
        <taxon>Ixodidae</taxon>
        <taxon>Ixodinae</taxon>
        <taxon>Ixodes</taxon>
    </lineage>
</organism>
<protein>
    <submittedName>
        <fullName evidence="1">Uncharacterized protein</fullName>
    </submittedName>
</protein>
<name>A0AC60Q811_IXOPE</name>
<proteinExistence type="predicted"/>
<evidence type="ECO:0000313" key="1">
    <source>
        <dbReference type="EMBL" id="KAG0429857.1"/>
    </source>
</evidence>
<evidence type="ECO:0000313" key="2">
    <source>
        <dbReference type="Proteomes" id="UP000805193"/>
    </source>
</evidence>
<reference evidence="1 2" key="1">
    <citation type="journal article" date="2020" name="Cell">
        <title>Large-Scale Comparative Analyses of Tick Genomes Elucidate Their Genetic Diversity and Vector Capacities.</title>
        <authorList>
            <consortium name="Tick Genome and Microbiome Consortium (TIGMIC)"/>
            <person name="Jia N."/>
            <person name="Wang J."/>
            <person name="Shi W."/>
            <person name="Du L."/>
            <person name="Sun Y."/>
            <person name="Zhan W."/>
            <person name="Jiang J.F."/>
            <person name="Wang Q."/>
            <person name="Zhang B."/>
            <person name="Ji P."/>
            <person name="Bell-Sakyi L."/>
            <person name="Cui X.M."/>
            <person name="Yuan T.T."/>
            <person name="Jiang B.G."/>
            <person name="Yang W.F."/>
            <person name="Lam T.T."/>
            <person name="Chang Q.C."/>
            <person name="Ding S.J."/>
            <person name="Wang X.J."/>
            <person name="Zhu J.G."/>
            <person name="Ruan X.D."/>
            <person name="Zhao L."/>
            <person name="Wei J.T."/>
            <person name="Ye R.Z."/>
            <person name="Que T.C."/>
            <person name="Du C.H."/>
            <person name="Zhou Y.H."/>
            <person name="Cheng J.X."/>
            <person name="Dai P.F."/>
            <person name="Guo W.B."/>
            <person name="Han X.H."/>
            <person name="Huang E.J."/>
            <person name="Li L.F."/>
            <person name="Wei W."/>
            <person name="Gao Y.C."/>
            <person name="Liu J.Z."/>
            <person name="Shao H.Z."/>
            <person name="Wang X."/>
            <person name="Wang C.C."/>
            <person name="Yang T.C."/>
            <person name="Huo Q.B."/>
            <person name="Li W."/>
            <person name="Chen H.Y."/>
            <person name="Chen S.E."/>
            <person name="Zhou L.G."/>
            <person name="Ni X.B."/>
            <person name="Tian J.H."/>
            <person name="Sheng Y."/>
            <person name="Liu T."/>
            <person name="Pan Y.S."/>
            <person name="Xia L.Y."/>
            <person name="Li J."/>
            <person name="Zhao F."/>
            <person name="Cao W.C."/>
        </authorList>
    </citation>
    <scope>NUCLEOTIDE SEQUENCE [LARGE SCALE GENOMIC DNA]</scope>
    <source>
        <strain evidence="1">Iper-2018</strain>
    </source>
</reference>
<gene>
    <name evidence="1" type="ORF">HPB47_023230</name>
</gene>
<dbReference type="EMBL" id="JABSTQ010009374">
    <property type="protein sequence ID" value="KAG0429857.1"/>
    <property type="molecule type" value="Genomic_DNA"/>
</dbReference>
<sequence>MNSYQIRGPGGPPGRSQYHQRHQYEHRFPEHPSTRPRCPSPPHGQYRQATPPRGNHNNHQRDYYCTNRRRRSKSAERSHPESHRPRTSSFGENVRTSERRDYIRSSPVPRSRSRHVERARPPAMPYGRGRSRSRSRSRPCSPKQVVPGGGCMPFPQEFRPEPKKYSPPPKSPLFVPVRELPFEQAPPRFPSPQVQYREIPEERDIERRILDPTQIRVVRREGEGVRPLFDRQEIVAAPVDLREDCLRRVVAVVRPRWAPPSPPPPATRQPRTGPGSPPCCRGRSPSFEPGGVAFRLWAGRLET</sequence>
<accession>A0AC60Q811</accession>